<gene>
    <name evidence="5" type="primary">recX</name>
    <name evidence="8" type="ORF">PQJ61_06210</name>
</gene>
<evidence type="ECO:0000256" key="4">
    <source>
        <dbReference type="ARBA" id="ARBA00022490"/>
    </source>
</evidence>
<dbReference type="HAMAP" id="MF_01114">
    <property type="entry name" value="RecX"/>
    <property type="match status" value="1"/>
</dbReference>
<accession>A0AAJ1MII1</accession>
<sequence length="216" mass="24817">MDFEVTDIRRTPQGNITAAVFSDGTGVALHPEAALEYSVRIGTEFSPEQIEELQQRSAVYAARDKAVEYLARREHSSKELIMKLRKKDFDAETARAAVELCRERGYVDDRRFAEMWIISRLKKHPEGRSSLAAGLARKGVPREIAAEVLEEKLSPESQDDALARSLAKYLRTRSADPKKIINHLLRRGFRYADIKRHMEGLERYEEETGLEYNEYD</sequence>
<feature type="domain" description="RecX first three-helical" evidence="7">
    <location>
        <begin position="62"/>
        <end position="99"/>
    </location>
</feature>
<dbReference type="PANTHER" id="PTHR33602:SF1">
    <property type="entry name" value="REGULATORY PROTEIN RECX FAMILY PROTEIN"/>
    <property type="match status" value="1"/>
</dbReference>
<dbReference type="Proteomes" id="UP001221217">
    <property type="component" value="Unassembled WGS sequence"/>
</dbReference>
<dbReference type="Pfam" id="PF02631">
    <property type="entry name" value="RecX_HTH2"/>
    <property type="match status" value="1"/>
</dbReference>
<comment type="caution">
    <text evidence="8">The sequence shown here is derived from an EMBL/GenBank/DDBJ whole genome shotgun (WGS) entry which is preliminary data.</text>
</comment>
<dbReference type="EMBL" id="JAQQAL010000011">
    <property type="protein sequence ID" value="MDC7226338.1"/>
    <property type="molecule type" value="Genomic_DNA"/>
</dbReference>
<dbReference type="AlphaFoldDB" id="A0AAJ1MII1"/>
<evidence type="ECO:0000256" key="2">
    <source>
        <dbReference type="ARBA" id="ARBA00009695"/>
    </source>
</evidence>
<evidence type="ECO:0000259" key="6">
    <source>
        <dbReference type="Pfam" id="PF02631"/>
    </source>
</evidence>
<keyword evidence="4 5" id="KW-0963">Cytoplasm</keyword>
<proteinExistence type="inferred from homology"/>
<dbReference type="Pfam" id="PF21982">
    <property type="entry name" value="RecX_HTH1"/>
    <property type="match status" value="1"/>
</dbReference>
<evidence type="ECO:0000259" key="7">
    <source>
        <dbReference type="Pfam" id="PF21982"/>
    </source>
</evidence>
<dbReference type="Gene3D" id="1.10.10.10">
    <property type="entry name" value="Winged helix-like DNA-binding domain superfamily/Winged helix DNA-binding domain"/>
    <property type="match status" value="2"/>
</dbReference>
<reference evidence="8 9" key="1">
    <citation type="submission" date="2022-12" db="EMBL/GenBank/DDBJ databases">
        <title>Metagenome assembled genome from gulf of manar.</title>
        <authorList>
            <person name="Kohli P."/>
            <person name="Pk S."/>
            <person name="Venkata Ramana C."/>
            <person name="Sasikala C."/>
        </authorList>
    </citation>
    <scope>NUCLEOTIDE SEQUENCE [LARGE SCALE GENOMIC DNA]</scope>
    <source>
        <strain evidence="8">JB008</strain>
    </source>
</reference>
<comment type="similarity">
    <text evidence="2 5">Belongs to the RecX family.</text>
</comment>
<evidence type="ECO:0000313" key="9">
    <source>
        <dbReference type="Proteomes" id="UP001221217"/>
    </source>
</evidence>
<dbReference type="InterPro" id="IPR053926">
    <property type="entry name" value="RecX_HTH_1st"/>
</dbReference>
<evidence type="ECO:0000256" key="3">
    <source>
        <dbReference type="ARBA" id="ARBA00018111"/>
    </source>
</evidence>
<name>A0AAJ1MII1_9SPIO</name>
<comment type="function">
    <text evidence="5">Modulates RecA activity.</text>
</comment>
<comment type="subcellular location">
    <subcellularLocation>
        <location evidence="1 5">Cytoplasm</location>
    </subcellularLocation>
</comment>
<dbReference type="InterPro" id="IPR053924">
    <property type="entry name" value="RecX_HTH_2nd"/>
</dbReference>
<dbReference type="InterPro" id="IPR003783">
    <property type="entry name" value="Regulatory_RecX"/>
</dbReference>
<dbReference type="PANTHER" id="PTHR33602">
    <property type="entry name" value="REGULATORY PROTEIN RECX FAMILY PROTEIN"/>
    <property type="match status" value="1"/>
</dbReference>
<evidence type="ECO:0000256" key="5">
    <source>
        <dbReference type="HAMAP-Rule" id="MF_01114"/>
    </source>
</evidence>
<feature type="domain" description="RecX second three-helical" evidence="6">
    <location>
        <begin position="108"/>
        <end position="149"/>
    </location>
</feature>
<protein>
    <recommendedName>
        <fullName evidence="3 5">Regulatory protein RecX</fullName>
    </recommendedName>
</protein>
<organism evidence="8 9">
    <name type="scientific">Candidatus Thalassospirochaeta sargassi</name>
    <dbReference type="NCBI Taxonomy" id="3119039"/>
    <lineage>
        <taxon>Bacteria</taxon>
        <taxon>Pseudomonadati</taxon>
        <taxon>Spirochaetota</taxon>
        <taxon>Spirochaetia</taxon>
        <taxon>Spirochaetales</taxon>
        <taxon>Spirochaetaceae</taxon>
        <taxon>Candidatus Thalassospirochaeta</taxon>
    </lineage>
</organism>
<dbReference type="GO" id="GO:0006282">
    <property type="term" value="P:regulation of DNA repair"/>
    <property type="evidence" value="ECO:0007669"/>
    <property type="project" value="UniProtKB-UniRule"/>
</dbReference>
<dbReference type="InterPro" id="IPR036388">
    <property type="entry name" value="WH-like_DNA-bd_sf"/>
</dbReference>
<dbReference type="GO" id="GO:0005737">
    <property type="term" value="C:cytoplasm"/>
    <property type="evidence" value="ECO:0007669"/>
    <property type="project" value="UniProtKB-SubCell"/>
</dbReference>
<evidence type="ECO:0000256" key="1">
    <source>
        <dbReference type="ARBA" id="ARBA00004496"/>
    </source>
</evidence>
<evidence type="ECO:0000313" key="8">
    <source>
        <dbReference type="EMBL" id="MDC7226338.1"/>
    </source>
</evidence>